<dbReference type="InterPro" id="IPR051314">
    <property type="entry name" value="AAA_ATPase_RarA/MGS1/WRNIP1"/>
</dbReference>
<dbReference type="Pfam" id="PF12002">
    <property type="entry name" value="MgsA_C"/>
    <property type="match status" value="1"/>
</dbReference>
<dbReference type="Pfam" id="PF16193">
    <property type="entry name" value="AAA_assoc_2"/>
    <property type="match status" value="1"/>
</dbReference>
<evidence type="ECO:0000256" key="3">
    <source>
        <dbReference type="ARBA" id="ARBA00022705"/>
    </source>
</evidence>
<evidence type="ECO:0000259" key="6">
    <source>
        <dbReference type="SMART" id="SM00382"/>
    </source>
</evidence>
<proteinExistence type="inferred from homology"/>
<comment type="similarity">
    <text evidence="2">Belongs to the AAA ATPase family. RarA/MGS1/WRNIP1 subfamily.</text>
</comment>
<reference evidence="7 8" key="1">
    <citation type="journal article" date="2016" name="Nat. Biotechnol.">
        <title>Measurement of bacterial replication rates in microbial communities.</title>
        <authorList>
            <person name="Brown C.T."/>
            <person name="Olm M.R."/>
            <person name="Thomas B.C."/>
            <person name="Banfield J.F."/>
        </authorList>
    </citation>
    <scope>NUCLEOTIDE SEQUENCE [LARGE SCALE GENOMIC DNA]</scope>
    <source>
        <strain evidence="7">46_33</strain>
    </source>
</reference>
<dbReference type="PANTHER" id="PTHR13779">
    <property type="entry name" value="WERNER HELICASE-INTERACTING PROTEIN 1 FAMILY MEMBER"/>
    <property type="match status" value="1"/>
</dbReference>
<dbReference type="InterPro" id="IPR021886">
    <property type="entry name" value="MgsA_C"/>
</dbReference>
<sequence length="428" mass="47168">MENLFGNLFETEKRQTKPLADRMRPERLSDFVGQESAVGAGSPLRRMIERDVLQSVLFYGPPGTGKTTLAKVIAHVTGEKFEAINAVSSGVPELRKLIAKAQEDRRNGRGRTIVFIDEIHRFNKAQQDVLLPYVENGTIVLIGATTENPFFEINSPLLSRMKVVRLEKLQAPQIQQILERAIADTERGFGNSFKAEPEALRIIADFAAGDARSALNILEQAEFMLPEEGERVLTVAMLRSVIGTALQRYDKKGDQHYDIISAFIKSMRGGDADAALHYLARMIEGGEDVRFVARRVVICAAEDVGLADPQALVVANAAAQAADFVGWPEAQIPLAEAVCYIANAPKSNTAYMGIAKARADVRSRNCGSVPKHLRDAHYPGAAKLGHGIDYKYPHNFPGGWVEQQYLPDELVGTRYYIPSGHGQDKGRR</sequence>
<dbReference type="FunFam" id="3.40.50.300:FF:000137">
    <property type="entry name" value="Replication-associated recombination protein A"/>
    <property type="match status" value="1"/>
</dbReference>
<keyword evidence="5" id="KW-0067">ATP-binding</keyword>
<keyword evidence="3" id="KW-0235">DNA replication</keyword>
<dbReference type="GO" id="GO:0016887">
    <property type="term" value="F:ATP hydrolysis activity"/>
    <property type="evidence" value="ECO:0007669"/>
    <property type="project" value="InterPro"/>
</dbReference>
<dbReference type="GO" id="GO:0000731">
    <property type="term" value="P:DNA synthesis involved in DNA repair"/>
    <property type="evidence" value="ECO:0007669"/>
    <property type="project" value="TreeGrafter"/>
</dbReference>
<feature type="domain" description="AAA+ ATPase" evidence="6">
    <location>
        <begin position="52"/>
        <end position="193"/>
    </location>
</feature>
<evidence type="ECO:0000256" key="2">
    <source>
        <dbReference type="ARBA" id="ARBA00008959"/>
    </source>
</evidence>
<evidence type="ECO:0000313" key="7">
    <source>
        <dbReference type="EMBL" id="OLA38237.1"/>
    </source>
</evidence>
<dbReference type="AlphaFoldDB" id="A0A1Q6R792"/>
<dbReference type="InterPro" id="IPR008921">
    <property type="entry name" value="DNA_pol3_clamp-load_cplx_C"/>
</dbReference>
<dbReference type="GO" id="GO:0017116">
    <property type="term" value="F:single-stranded DNA helicase activity"/>
    <property type="evidence" value="ECO:0007669"/>
    <property type="project" value="TreeGrafter"/>
</dbReference>
<dbReference type="InterPro" id="IPR027417">
    <property type="entry name" value="P-loop_NTPase"/>
</dbReference>
<name>A0A1Q6R792_9FIRM</name>
<dbReference type="FunFam" id="1.10.3710.10:FF:000003">
    <property type="entry name" value="ATPase, AAA family protein"/>
    <property type="match status" value="1"/>
</dbReference>
<dbReference type="Proteomes" id="UP000186777">
    <property type="component" value="Unassembled WGS sequence"/>
</dbReference>
<dbReference type="InterPro" id="IPR003593">
    <property type="entry name" value="AAA+_ATPase"/>
</dbReference>
<dbReference type="Gene3D" id="1.10.3710.10">
    <property type="entry name" value="DNA polymerase III clamp loader subunits, C-terminal domain"/>
    <property type="match status" value="1"/>
</dbReference>
<dbReference type="STRING" id="626940.BHW43_03855"/>
<dbReference type="GO" id="GO:0005524">
    <property type="term" value="F:ATP binding"/>
    <property type="evidence" value="ECO:0007669"/>
    <property type="project" value="UniProtKB-KW"/>
</dbReference>
<dbReference type="InterPro" id="IPR032423">
    <property type="entry name" value="AAA_assoc_2"/>
</dbReference>
<organism evidence="7 8">
    <name type="scientific">Phascolarctobacterium succinatutens</name>
    <dbReference type="NCBI Taxonomy" id="626940"/>
    <lineage>
        <taxon>Bacteria</taxon>
        <taxon>Bacillati</taxon>
        <taxon>Bacillota</taxon>
        <taxon>Negativicutes</taxon>
        <taxon>Acidaminococcales</taxon>
        <taxon>Acidaminococcaceae</taxon>
        <taxon>Phascolarctobacterium</taxon>
    </lineage>
</organism>
<dbReference type="Gene3D" id="1.20.272.10">
    <property type="match status" value="1"/>
</dbReference>
<dbReference type="GO" id="GO:0008047">
    <property type="term" value="F:enzyme activator activity"/>
    <property type="evidence" value="ECO:0007669"/>
    <property type="project" value="TreeGrafter"/>
</dbReference>
<dbReference type="Gene3D" id="3.40.50.300">
    <property type="entry name" value="P-loop containing nucleotide triphosphate hydrolases"/>
    <property type="match status" value="1"/>
</dbReference>
<dbReference type="SUPFAM" id="SSF52540">
    <property type="entry name" value="P-loop containing nucleoside triphosphate hydrolases"/>
    <property type="match status" value="1"/>
</dbReference>
<dbReference type="SUPFAM" id="SSF48019">
    <property type="entry name" value="post-AAA+ oligomerization domain-like"/>
    <property type="match status" value="1"/>
</dbReference>
<evidence type="ECO:0000256" key="4">
    <source>
        <dbReference type="ARBA" id="ARBA00022741"/>
    </source>
</evidence>
<dbReference type="InterPro" id="IPR003959">
    <property type="entry name" value="ATPase_AAA_core"/>
</dbReference>
<dbReference type="Pfam" id="PF00004">
    <property type="entry name" value="AAA"/>
    <property type="match status" value="1"/>
</dbReference>
<comment type="function">
    <text evidence="1">DNA-dependent ATPase that plays important roles in cellular responses to stalled DNA replication processes.</text>
</comment>
<keyword evidence="4" id="KW-0547">Nucleotide-binding</keyword>
<dbReference type="RefSeq" id="WP_293692276.1">
    <property type="nucleotide sequence ID" value="NZ_MNTG01000024.1"/>
</dbReference>
<comment type="caution">
    <text evidence="7">The sequence shown here is derived from an EMBL/GenBank/DDBJ whole genome shotgun (WGS) entry which is preliminary data.</text>
</comment>
<dbReference type="Gene3D" id="1.10.8.60">
    <property type="match status" value="1"/>
</dbReference>
<evidence type="ECO:0000256" key="5">
    <source>
        <dbReference type="ARBA" id="ARBA00022840"/>
    </source>
</evidence>
<evidence type="ECO:0000313" key="8">
    <source>
        <dbReference type="Proteomes" id="UP000186777"/>
    </source>
</evidence>
<evidence type="ECO:0000256" key="1">
    <source>
        <dbReference type="ARBA" id="ARBA00002393"/>
    </source>
</evidence>
<dbReference type="CDD" id="cd18139">
    <property type="entry name" value="HLD_clamp_RarA"/>
    <property type="match status" value="1"/>
</dbReference>
<dbReference type="FunFam" id="1.20.272.10:FF:000001">
    <property type="entry name" value="Putative AAA family ATPase"/>
    <property type="match status" value="1"/>
</dbReference>
<accession>A0A1Q6R792</accession>
<gene>
    <name evidence="7" type="ORF">BHW43_03855</name>
</gene>
<protein>
    <submittedName>
        <fullName evidence="7">AAA family ATPase</fullName>
    </submittedName>
</protein>
<dbReference type="SMART" id="SM00382">
    <property type="entry name" value="AAA"/>
    <property type="match status" value="1"/>
</dbReference>
<dbReference type="GO" id="GO:0003677">
    <property type="term" value="F:DNA binding"/>
    <property type="evidence" value="ECO:0007669"/>
    <property type="project" value="InterPro"/>
</dbReference>
<dbReference type="EMBL" id="MNTG01000024">
    <property type="protein sequence ID" value="OLA38237.1"/>
    <property type="molecule type" value="Genomic_DNA"/>
</dbReference>
<dbReference type="GO" id="GO:0006261">
    <property type="term" value="P:DNA-templated DNA replication"/>
    <property type="evidence" value="ECO:0007669"/>
    <property type="project" value="TreeGrafter"/>
</dbReference>
<dbReference type="PANTHER" id="PTHR13779:SF7">
    <property type="entry name" value="ATPASE WRNIP1"/>
    <property type="match status" value="1"/>
</dbReference>
<dbReference type="CDD" id="cd00009">
    <property type="entry name" value="AAA"/>
    <property type="match status" value="1"/>
</dbReference>